<organism evidence="2 3">
    <name type="scientific">Domibacillus epiphyticus</name>
    <dbReference type="NCBI Taxonomy" id="1714355"/>
    <lineage>
        <taxon>Bacteria</taxon>
        <taxon>Bacillati</taxon>
        <taxon>Bacillota</taxon>
        <taxon>Bacilli</taxon>
        <taxon>Bacillales</taxon>
        <taxon>Bacillaceae</taxon>
        <taxon>Domibacillus</taxon>
    </lineage>
</organism>
<dbReference type="RefSeq" id="WP_076766202.1">
    <property type="nucleotide sequence ID" value="NZ_MSFI01000019.1"/>
</dbReference>
<dbReference type="Proteomes" id="UP000188613">
    <property type="component" value="Unassembled WGS sequence"/>
</dbReference>
<keyword evidence="1" id="KW-0732">Signal</keyword>
<dbReference type="Pfam" id="PF09551">
    <property type="entry name" value="Spore_II_R"/>
    <property type="match status" value="1"/>
</dbReference>
<sequence>MKTKTMILYLYGLSAAAAFMVYFAPADEAAGGIPDESIRIRVVAHDDSMEEQERKDNVHRAVAEEISNWAQKADSAEESRVMIEEHLEAIEEIADSEAGTEHDVHVTFGQEEFPAKQYGRFIYPPGTYESLVVTIGDGNGDNWWCLLYPAQCFPEEQPLEDEEVKWAVVDLWGQMQK</sequence>
<proteinExistence type="predicted"/>
<dbReference type="STRING" id="1714355.BTO28_11035"/>
<keyword evidence="3" id="KW-1185">Reference proteome</keyword>
<evidence type="ECO:0000313" key="2">
    <source>
        <dbReference type="EMBL" id="OMP66578.1"/>
    </source>
</evidence>
<gene>
    <name evidence="2" type="ORF">BTO28_11035</name>
</gene>
<evidence type="ECO:0000256" key="1">
    <source>
        <dbReference type="SAM" id="SignalP"/>
    </source>
</evidence>
<protein>
    <recommendedName>
        <fullName evidence="4">Stage II sporulation protein R</fullName>
    </recommendedName>
</protein>
<dbReference type="AlphaFoldDB" id="A0A1V2A6G3"/>
<dbReference type="InterPro" id="IPR014202">
    <property type="entry name" value="Spore_II_R"/>
</dbReference>
<reference evidence="2 3" key="1">
    <citation type="submission" date="2016-12" db="EMBL/GenBank/DDBJ databases">
        <title>Domibacillus sp. SAB 38T whole genome sequencing.</title>
        <authorList>
            <person name="Verma A."/>
            <person name="Ojha A.K."/>
            <person name="Krishnamurthi S."/>
        </authorList>
    </citation>
    <scope>NUCLEOTIDE SEQUENCE [LARGE SCALE GENOMIC DNA]</scope>
    <source>
        <strain evidence="2 3">SAB 38</strain>
    </source>
</reference>
<feature type="signal peptide" evidence="1">
    <location>
        <begin position="1"/>
        <end position="26"/>
    </location>
</feature>
<comment type="caution">
    <text evidence="2">The sequence shown here is derived from an EMBL/GenBank/DDBJ whole genome shotgun (WGS) entry which is preliminary data.</text>
</comment>
<dbReference type="OrthoDB" id="9793324at2"/>
<name>A0A1V2A6G3_9BACI</name>
<dbReference type="EMBL" id="MSFI01000019">
    <property type="protein sequence ID" value="OMP66578.1"/>
    <property type="molecule type" value="Genomic_DNA"/>
</dbReference>
<feature type="chain" id="PRO_5039604930" description="Stage II sporulation protein R" evidence="1">
    <location>
        <begin position="27"/>
        <end position="177"/>
    </location>
</feature>
<evidence type="ECO:0000313" key="3">
    <source>
        <dbReference type="Proteomes" id="UP000188613"/>
    </source>
</evidence>
<accession>A0A1V2A6G3</accession>
<evidence type="ECO:0008006" key="4">
    <source>
        <dbReference type="Google" id="ProtNLM"/>
    </source>
</evidence>